<dbReference type="Gene3D" id="1.10.510.10">
    <property type="entry name" value="Transferase(Phosphotransferase) domain 1"/>
    <property type="match status" value="1"/>
</dbReference>
<evidence type="ECO:0000256" key="14">
    <source>
        <dbReference type="PROSITE-ProRule" id="PRU10141"/>
    </source>
</evidence>
<dbReference type="CDD" id="cd23509">
    <property type="entry name" value="Gnk2-like"/>
    <property type="match status" value="2"/>
</dbReference>
<protein>
    <submittedName>
        <fullName evidence="19">Cysteine-rich receptor-kinase-like protein</fullName>
    </submittedName>
</protein>
<dbReference type="Proteomes" id="UP001163823">
    <property type="component" value="Chromosome 5"/>
</dbReference>
<organism evidence="19 20">
    <name type="scientific">Quillaja saponaria</name>
    <name type="common">Soap bark tree</name>
    <dbReference type="NCBI Taxonomy" id="32244"/>
    <lineage>
        <taxon>Eukaryota</taxon>
        <taxon>Viridiplantae</taxon>
        <taxon>Streptophyta</taxon>
        <taxon>Embryophyta</taxon>
        <taxon>Tracheophyta</taxon>
        <taxon>Spermatophyta</taxon>
        <taxon>Magnoliopsida</taxon>
        <taxon>eudicotyledons</taxon>
        <taxon>Gunneridae</taxon>
        <taxon>Pentapetalae</taxon>
        <taxon>rosids</taxon>
        <taxon>fabids</taxon>
        <taxon>Fabales</taxon>
        <taxon>Quillajaceae</taxon>
        <taxon>Quillaja</taxon>
    </lineage>
</organism>
<dbReference type="InterPro" id="IPR038408">
    <property type="entry name" value="GNK2_sf"/>
</dbReference>
<keyword evidence="13" id="KW-0325">Glycoprotein</keyword>
<dbReference type="CDD" id="cd14066">
    <property type="entry name" value="STKc_IRAK"/>
    <property type="match status" value="1"/>
</dbReference>
<dbReference type="PROSITE" id="PS51473">
    <property type="entry name" value="GNK2"/>
    <property type="match status" value="2"/>
</dbReference>
<dbReference type="EMBL" id="JARAOO010000005">
    <property type="protein sequence ID" value="KAJ7967629.1"/>
    <property type="molecule type" value="Genomic_DNA"/>
</dbReference>
<evidence type="ECO:0000256" key="6">
    <source>
        <dbReference type="ARBA" id="ARBA00022737"/>
    </source>
</evidence>
<dbReference type="InterPro" id="IPR017441">
    <property type="entry name" value="Protein_kinase_ATP_BS"/>
</dbReference>
<dbReference type="Gene3D" id="3.30.200.20">
    <property type="entry name" value="Phosphorylase Kinase, domain 1"/>
    <property type="match status" value="1"/>
</dbReference>
<dbReference type="InterPro" id="IPR000719">
    <property type="entry name" value="Prot_kinase_dom"/>
</dbReference>
<accession>A0AAD7M0E4</accession>
<feature type="binding site" evidence="14">
    <location>
        <position position="365"/>
    </location>
    <ligand>
        <name>ATP</name>
        <dbReference type="ChEBI" id="CHEBI:30616"/>
    </ligand>
</feature>
<keyword evidence="6" id="KW-0677">Repeat</keyword>
<evidence type="ECO:0000256" key="8">
    <source>
        <dbReference type="ARBA" id="ARBA00022777"/>
    </source>
</evidence>
<feature type="signal peptide" evidence="16">
    <location>
        <begin position="1"/>
        <end position="31"/>
    </location>
</feature>
<dbReference type="InterPro" id="IPR002902">
    <property type="entry name" value="GNK2"/>
</dbReference>
<dbReference type="InterPro" id="IPR001245">
    <property type="entry name" value="Ser-Thr/Tyr_kinase_cat_dom"/>
</dbReference>
<evidence type="ECO:0000256" key="2">
    <source>
        <dbReference type="ARBA" id="ARBA00022527"/>
    </source>
</evidence>
<dbReference type="Pfam" id="PF01657">
    <property type="entry name" value="Stress-antifung"/>
    <property type="match status" value="2"/>
</dbReference>
<dbReference type="GO" id="GO:0009751">
    <property type="term" value="P:response to salicylic acid"/>
    <property type="evidence" value="ECO:0007669"/>
    <property type="project" value="UniProtKB-ARBA"/>
</dbReference>
<keyword evidence="10 15" id="KW-1133">Transmembrane helix</keyword>
<evidence type="ECO:0000256" key="12">
    <source>
        <dbReference type="ARBA" id="ARBA00023170"/>
    </source>
</evidence>
<evidence type="ECO:0000256" key="11">
    <source>
        <dbReference type="ARBA" id="ARBA00023136"/>
    </source>
</evidence>
<dbReference type="SUPFAM" id="SSF56112">
    <property type="entry name" value="Protein kinase-like (PK-like)"/>
    <property type="match status" value="1"/>
</dbReference>
<evidence type="ECO:0000256" key="5">
    <source>
        <dbReference type="ARBA" id="ARBA00022729"/>
    </source>
</evidence>
<keyword evidence="20" id="KW-1185">Reference proteome</keyword>
<dbReference type="InterPro" id="IPR011009">
    <property type="entry name" value="Kinase-like_dom_sf"/>
</dbReference>
<evidence type="ECO:0000256" key="7">
    <source>
        <dbReference type="ARBA" id="ARBA00022741"/>
    </source>
</evidence>
<evidence type="ECO:0000256" key="3">
    <source>
        <dbReference type="ARBA" id="ARBA00022679"/>
    </source>
</evidence>
<keyword evidence="12 19" id="KW-0675">Receptor</keyword>
<dbReference type="KEGG" id="qsa:O6P43_011867"/>
<feature type="domain" description="Gnk2-homologous" evidence="18">
    <location>
        <begin position="148"/>
        <end position="255"/>
    </location>
</feature>
<dbReference type="InterPro" id="IPR008271">
    <property type="entry name" value="Ser/Thr_kinase_AS"/>
</dbReference>
<evidence type="ECO:0000256" key="15">
    <source>
        <dbReference type="SAM" id="Phobius"/>
    </source>
</evidence>
<dbReference type="GO" id="GO:0005524">
    <property type="term" value="F:ATP binding"/>
    <property type="evidence" value="ECO:0007669"/>
    <property type="project" value="UniProtKB-UniRule"/>
</dbReference>
<dbReference type="Pfam" id="PF07714">
    <property type="entry name" value="PK_Tyr_Ser-Thr"/>
    <property type="match status" value="1"/>
</dbReference>
<dbReference type="GO" id="GO:0005886">
    <property type="term" value="C:plasma membrane"/>
    <property type="evidence" value="ECO:0007669"/>
    <property type="project" value="TreeGrafter"/>
</dbReference>
<keyword evidence="11 15" id="KW-0472">Membrane</keyword>
<evidence type="ECO:0000313" key="20">
    <source>
        <dbReference type="Proteomes" id="UP001163823"/>
    </source>
</evidence>
<dbReference type="PROSITE" id="PS00108">
    <property type="entry name" value="PROTEIN_KINASE_ST"/>
    <property type="match status" value="1"/>
</dbReference>
<keyword evidence="9 14" id="KW-0067">ATP-binding</keyword>
<dbReference type="FunFam" id="3.30.430.20:FF:000002">
    <property type="entry name" value="Cysteine-rich receptor-like protein kinase 10"/>
    <property type="match status" value="1"/>
</dbReference>
<feature type="transmembrane region" description="Helical" evidence="15">
    <location>
        <begin position="271"/>
        <end position="297"/>
    </location>
</feature>
<evidence type="ECO:0000256" key="13">
    <source>
        <dbReference type="ARBA" id="ARBA00023180"/>
    </source>
</evidence>
<dbReference type="FunFam" id="1.10.510.10:FF:000129">
    <property type="entry name" value="cysteine-rich receptor-like protein kinase 10"/>
    <property type="match status" value="1"/>
</dbReference>
<feature type="domain" description="Protein kinase" evidence="17">
    <location>
        <begin position="337"/>
        <end position="612"/>
    </location>
</feature>
<dbReference type="PANTHER" id="PTHR27002">
    <property type="entry name" value="RECEPTOR-LIKE SERINE/THREONINE-PROTEIN KINASE SD1-8"/>
    <property type="match status" value="1"/>
</dbReference>
<evidence type="ECO:0000259" key="18">
    <source>
        <dbReference type="PROSITE" id="PS51473"/>
    </source>
</evidence>
<dbReference type="FunFam" id="3.30.430.20:FF:000003">
    <property type="entry name" value="Cysteine-rich RLK (RECEPTOR-like protein kinase) 10"/>
    <property type="match status" value="1"/>
</dbReference>
<feature type="chain" id="PRO_5042023105" evidence="16">
    <location>
        <begin position="32"/>
        <end position="665"/>
    </location>
</feature>
<dbReference type="SMART" id="SM00220">
    <property type="entry name" value="S_TKc"/>
    <property type="match status" value="1"/>
</dbReference>
<evidence type="ECO:0000256" key="16">
    <source>
        <dbReference type="SAM" id="SignalP"/>
    </source>
</evidence>
<keyword evidence="7 14" id="KW-0547">Nucleotide-binding</keyword>
<keyword evidence="4 15" id="KW-0812">Transmembrane</keyword>
<comment type="caution">
    <text evidence="19">The sequence shown here is derived from an EMBL/GenBank/DDBJ whole genome shotgun (WGS) entry which is preliminary data.</text>
</comment>
<evidence type="ECO:0000256" key="1">
    <source>
        <dbReference type="ARBA" id="ARBA00004167"/>
    </source>
</evidence>
<evidence type="ECO:0000256" key="4">
    <source>
        <dbReference type="ARBA" id="ARBA00022692"/>
    </source>
</evidence>
<keyword evidence="5 16" id="KW-0732">Signal</keyword>
<dbReference type="PROSITE" id="PS00107">
    <property type="entry name" value="PROTEIN_KINASE_ATP"/>
    <property type="match status" value="1"/>
</dbReference>
<evidence type="ECO:0000256" key="10">
    <source>
        <dbReference type="ARBA" id="ARBA00022989"/>
    </source>
</evidence>
<dbReference type="GO" id="GO:0042742">
    <property type="term" value="P:defense response to bacterium"/>
    <property type="evidence" value="ECO:0007669"/>
    <property type="project" value="TreeGrafter"/>
</dbReference>
<comment type="subcellular location">
    <subcellularLocation>
        <location evidence="1">Membrane</location>
        <topology evidence="1">Single-pass membrane protein</topology>
    </subcellularLocation>
</comment>
<dbReference type="GO" id="GO:0004674">
    <property type="term" value="F:protein serine/threonine kinase activity"/>
    <property type="evidence" value="ECO:0007669"/>
    <property type="project" value="UniProtKB-KW"/>
</dbReference>
<keyword evidence="3" id="KW-0808">Transferase</keyword>
<dbReference type="FunFam" id="3.30.200.20:FF:000727">
    <property type="entry name" value="Cysteine-rich RLK (RECEPTOR-like protein kinase) 23"/>
    <property type="match status" value="1"/>
</dbReference>
<gene>
    <name evidence="19" type="ORF">O6P43_011867</name>
</gene>
<name>A0AAD7M0E4_QUISA</name>
<proteinExistence type="predicted"/>
<dbReference type="PANTHER" id="PTHR27002:SF729">
    <property type="entry name" value="CYSTEINE-RICH RECEPTOR-KINASE-LIKE PROTEIN"/>
    <property type="match status" value="1"/>
</dbReference>
<dbReference type="AlphaFoldDB" id="A0AAD7M0E4"/>
<reference evidence="19" key="1">
    <citation type="journal article" date="2023" name="Science">
        <title>Elucidation of the pathway for biosynthesis of saponin adjuvants from the soapbark tree.</title>
        <authorList>
            <person name="Reed J."/>
            <person name="Orme A."/>
            <person name="El-Demerdash A."/>
            <person name="Owen C."/>
            <person name="Martin L.B.B."/>
            <person name="Misra R.C."/>
            <person name="Kikuchi S."/>
            <person name="Rejzek M."/>
            <person name="Martin A.C."/>
            <person name="Harkess A."/>
            <person name="Leebens-Mack J."/>
            <person name="Louveau T."/>
            <person name="Stephenson M.J."/>
            <person name="Osbourn A."/>
        </authorList>
    </citation>
    <scope>NUCLEOTIDE SEQUENCE</scope>
    <source>
        <strain evidence="19">S10</strain>
    </source>
</reference>
<evidence type="ECO:0000256" key="9">
    <source>
        <dbReference type="ARBA" id="ARBA00022840"/>
    </source>
</evidence>
<sequence>MTKMLTFNHSAIPFVFLSLFFFLSLTITSEAAPTYSSAACTNDTTFKPTVIFKPNSTFQSNLNLLLSSLSSNATVRDFYTTTIGSNTPDIVNGLFLCRGDVTAAACHDCVSAASKEILRRCPDQTESIIWYDECMLRYSDQSFNNIIPSTNLQSSQAIANSDRDRFNQVLSTMFEKLATEAANSQSDKKFATASEKFSSSQTFYGLMQCTPVLSAFECNTCLRSAIAGLPSCCDGKLGARALLPGCNIRYEMHPFYNTTVPAVPPRSAGKISVSVIVAIVVPIVVSVVLFIIGYLFIRKRASKNYNAILENSVGFDSTTIESLQFEFGKIEVATNRFSDNNKIGEGGFGAVYKGILSNGQEVAVKRLSASSLQGTMEFRNEAVLVAKLQHKNLVGLLGFCFQGQEKVLVYDYVPNKSLDCFLFDPEKQRELDWSRRYKIIGGIARGLLYLHEDSRLRIIHRDLKASNVLLDANMNPKISDFGMARIFNFDQTQANTRRIVGTYGYMAPEYAMHGHYSVKSDVFSFGVLVLEIISGKRNTSFYQSHRGDDLLSYTWKHWRDRAPLELLDPTLRNSYSRNEVIRCIHISLLCVQENPADRPTMATIALMLNSYSVTLPLPQQPASFLRGRTVTGPETLRKELDSNQSTGASFPWSVNEVTNTEVYPR</sequence>
<evidence type="ECO:0000313" key="19">
    <source>
        <dbReference type="EMBL" id="KAJ7967629.1"/>
    </source>
</evidence>
<keyword evidence="8" id="KW-0418">Kinase</keyword>
<feature type="domain" description="Gnk2-homologous" evidence="18">
    <location>
        <begin position="40"/>
        <end position="143"/>
    </location>
</feature>
<keyword evidence="2" id="KW-0723">Serine/threonine-protein kinase</keyword>
<evidence type="ECO:0000259" key="17">
    <source>
        <dbReference type="PROSITE" id="PS50011"/>
    </source>
</evidence>
<dbReference type="PROSITE" id="PS50011">
    <property type="entry name" value="PROTEIN_KINASE_DOM"/>
    <property type="match status" value="1"/>
</dbReference>
<dbReference type="Gene3D" id="3.30.430.20">
    <property type="entry name" value="Gnk2 domain, C-X8-C-X2-C motif"/>
    <property type="match status" value="2"/>
</dbReference>